<dbReference type="NCBIfam" id="TIGR02484">
    <property type="entry name" value="CitB"/>
    <property type="match status" value="1"/>
</dbReference>
<dbReference type="AlphaFoldDB" id="A0A5C6S9R4"/>
<feature type="transmembrane region" description="Helical" evidence="1">
    <location>
        <begin position="262"/>
        <end position="281"/>
    </location>
</feature>
<dbReference type="Gene3D" id="1.20.950.20">
    <property type="entry name" value="Transmembrane di-heme cytochromes, Chain C"/>
    <property type="match status" value="1"/>
</dbReference>
<dbReference type="Proteomes" id="UP000321562">
    <property type="component" value="Unassembled WGS sequence"/>
</dbReference>
<comment type="caution">
    <text evidence="2">The sequence shown here is derived from an EMBL/GenBank/DDBJ whole genome shotgun (WGS) entry which is preliminary data.</text>
</comment>
<dbReference type="EMBL" id="VOPL01000001">
    <property type="protein sequence ID" value="TXB71206.1"/>
    <property type="molecule type" value="Genomic_DNA"/>
</dbReference>
<evidence type="ECO:0000256" key="1">
    <source>
        <dbReference type="SAM" id="Phobius"/>
    </source>
</evidence>
<dbReference type="InterPro" id="IPR012830">
    <property type="entry name" value="Citrate_utilization_prot_B"/>
</dbReference>
<keyword evidence="1" id="KW-0812">Transmembrane</keyword>
<sequence length="375" mass="40384">MSLDVSLQTDPGAISDDPVIEARRQIEICNACRYCEGFCSVFPAITRDKVFTDGDVTQLANLCHNCRGCYYACQYTAPHEFDLNLPAALAAARVESWERFAWPAGLAHLFQTRGEALAVALVAGCALLFALIAMLPGEGAGFYAWLSHGAMVAIFLPAFLLPLLAIALGLRRYWQEVGGRPVAVADLVAAFGSAARLKNLSGGQGQGCNFEKEDRYSDARRHAHHAVMYGFLLCFAATCVATILHYGFAMKAPYGFWSLPKLLGVPGGVLLVLGCAGMLALRSRADPALGAPGRSSAERAFIWLLGFVGLTGLLLYALRDTWLTGPMLALHLGSVLAFFLLTPYSKMAHGFYRLAALVREAQIVRTSAAADRSEA</sequence>
<protein>
    <submittedName>
        <fullName evidence="2">Tricarballylate utilization 4Fe-4S protein TcuB</fullName>
    </submittedName>
</protein>
<dbReference type="SUPFAM" id="SSF54862">
    <property type="entry name" value="4Fe-4S ferredoxins"/>
    <property type="match status" value="1"/>
</dbReference>
<dbReference type="OrthoDB" id="9765258at2"/>
<dbReference type="InterPro" id="IPR036197">
    <property type="entry name" value="NarG-like_sf"/>
</dbReference>
<organism evidence="2 3">
    <name type="scientific">Paracoccus aurantiacus</name>
    <dbReference type="NCBI Taxonomy" id="2599412"/>
    <lineage>
        <taxon>Bacteria</taxon>
        <taxon>Pseudomonadati</taxon>
        <taxon>Pseudomonadota</taxon>
        <taxon>Alphaproteobacteria</taxon>
        <taxon>Rhodobacterales</taxon>
        <taxon>Paracoccaceae</taxon>
        <taxon>Paracoccus</taxon>
    </lineage>
</organism>
<keyword evidence="1" id="KW-0472">Membrane</keyword>
<feature type="transmembrane region" description="Helical" evidence="1">
    <location>
        <begin position="142"/>
        <end position="170"/>
    </location>
</feature>
<feature type="transmembrane region" description="Helical" evidence="1">
    <location>
        <begin position="301"/>
        <end position="318"/>
    </location>
</feature>
<feature type="transmembrane region" description="Helical" evidence="1">
    <location>
        <begin position="116"/>
        <end position="136"/>
    </location>
</feature>
<evidence type="ECO:0000313" key="2">
    <source>
        <dbReference type="EMBL" id="TXB71206.1"/>
    </source>
</evidence>
<dbReference type="SUPFAM" id="SSF103501">
    <property type="entry name" value="Respiratory nitrate reductase 1 gamma chain"/>
    <property type="match status" value="1"/>
</dbReference>
<proteinExistence type="predicted"/>
<evidence type="ECO:0000313" key="3">
    <source>
        <dbReference type="Proteomes" id="UP000321562"/>
    </source>
</evidence>
<name>A0A5C6S9R4_9RHOB</name>
<keyword evidence="3" id="KW-1185">Reference proteome</keyword>
<accession>A0A5C6S9R4</accession>
<feature type="transmembrane region" description="Helical" evidence="1">
    <location>
        <begin position="324"/>
        <end position="344"/>
    </location>
</feature>
<dbReference type="RefSeq" id="WP_147096704.1">
    <property type="nucleotide sequence ID" value="NZ_JBHUFH010000002.1"/>
</dbReference>
<feature type="transmembrane region" description="Helical" evidence="1">
    <location>
        <begin position="226"/>
        <end position="250"/>
    </location>
</feature>
<gene>
    <name evidence="2" type="primary">tcuB</name>
    <name evidence="2" type="ORF">FQV27_05010</name>
</gene>
<reference evidence="2 3" key="1">
    <citation type="submission" date="2019-08" db="EMBL/GenBank/DDBJ databases">
        <authorList>
            <person name="Ye J."/>
        </authorList>
    </citation>
    <scope>NUCLEOTIDE SEQUENCE [LARGE SCALE GENOMIC DNA]</scope>
    <source>
        <strain evidence="2 3">TK008</strain>
    </source>
</reference>
<keyword evidence="1" id="KW-1133">Transmembrane helix</keyword>